<evidence type="ECO:0000259" key="2">
    <source>
        <dbReference type="Pfam" id="PF00419"/>
    </source>
</evidence>
<reference evidence="4" key="4">
    <citation type="submission" date="2018-06" db="EMBL/GenBank/DDBJ databases">
        <authorList>
            <person name="Martins R.C."/>
            <person name="Perdigao-Neto L.V."/>
            <person name="Costa S.F."/>
            <person name="Levin A.S.S."/>
        </authorList>
    </citation>
    <scope>NUCLEOTIDE SEQUENCE</scope>
    <source>
        <strain evidence="4">1283</strain>
    </source>
</reference>
<dbReference type="GO" id="GO:0009289">
    <property type="term" value="C:pilus"/>
    <property type="evidence" value="ECO:0007669"/>
    <property type="project" value="InterPro"/>
</dbReference>
<reference evidence="5" key="1">
    <citation type="submission" date="2016-04" db="EMBL/GenBank/DDBJ databases">
        <authorList>
            <person name="Osei Sekyere J."/>
            <person name="Sivertsen A."/>
            <person name="Pedersen A.T."/>
            <person name="Sundsfjord A."/>
        </authorList>
    </citation>
    <scope>NUCLEOTIDE SEQUENCE [LARGE SCALE GENOMIC DNA]</scope>
    <source>
        <strain evidence="5">945174350</strain>
    </source>
</reference>
<evidence type="ECO:0000313" key="4">
    <source>
        <dbReference type="EMBL" id="PYA63565.1"/>
    </source>
</evidence>
<evidence type="ECO:0000313" key="5">
    <source>
        <dbReference type="Proteomes" id="UP000050489"/>
    </source>
</evidence>
<sequence>MAALLLCGCGGMAFTQAATVKVSVTVVQPLPCTINGGRPIEVNFGDELMTTRIDGYRYRVPIDFSFTCTNPYKSAMRMQVRGGTANFGQGLLGTNRDGLGILILQKQSGNQLPLNSWLNFTYPNPITLDAVPVKRAGVNLETGEFTASATLRVDYQ</sequence>
<keyword evidence="1" id="KW-0732">Signal</keyword>
<dbReference type="Pfam" id="PF00419">
    <property type="entry name" value="Fimbrial"/>
    <property type="match status" value="1"/>
</dbReference>
<dbReference type="GO" id="GO:0043709">
    <property type="term" value="P:cell adhesion involved in single-species biofilm formation"/>
    <property type="evidence" value="ECO:0007669"/>
    <property type="project" value="TreeGrafter"/>
</dbReference>
<evidence type="ECO:0000313" key="6">
    <source>
        <dbReference type="Proteomes" id="UP000247823"/>
    </source>
</evidence>
<evidence type="ECO:0000313" key="3">
    <source>
        <dbReference type="EMBL" id="OCO80171.1"/>
    </source>
</evidence>
<dbReference type="Gene3D" id="2.60.40.1090">
    <property type="entry name" value="Fimbrial-type adhesion domain"/>
    <property type="match status" value="1"/>
</dbReference>
<dbReference type="PANTHER" id="PTHR33420:SF34">
    <property type="entry name" value="MINOR FIMBRIAL SUBUNIT"/>
    <property type="match status" value="1"/>
</dbReference>
<reference evidence="4" key="3">
    <citation type="submission" date="2018-06" db="EMBL/GenBank/DDBJ databases">
        <title>Serratia marcescens genome sequencing and assembly.</title>
        <authorList>
            <person name="Martins R.C.R."/>
            <person name="Perdigao-Neto L.V."/>
            <person name="Costa S.F."/>
            <person name="Levin A.S.S."/>
        </authorList>
    </citation>
    <scope>NUCLEOTIDE SEQUENCE</scope>
    <source>
        <strain evidence="4">1283</strain>
    </source>
</reference>
<comment type="caution">
    <text evidence="3">The sequence shown here is derived from an EMBL/GenBank/DDBJ whole genome shotgun (WGS) entry which is preliminary data.</text>
</comment>
<dbReference type="InterPro" id="IPR000259">
    <property type="entry name" value="Adhesion_dom_fimbrial"/>
</dbReference>
<dbReference type="Proteomes" id="UP000247823">
    <property type="component" value="Unassembled WGS sequence"/>
</dbReference>
<evidence type="ECO:0000256" key="1">
    <source>
        <dbReference type="SAM" id="SignalP"/>
    </source>
</evidence>
<dbReference type="PANTHER" id="PTHR33420">
    <property type="entry name" value="FIMBRIAL SUBUNIT ELFA-RELATED"/>
    <property type="match status" value="1"/>
</dbReference>
<organism evidence="3 5">
    <name type="scientific">Serratia marcescens</name>
    <dbReference type="NCBI Taxonomy" id="615"/>
    <lineage>
        <taxon>Bacteria</taxon>
        <taxon>Pseudomonadati</taxon>
        <taxon>Pseudomonadota</taxon>
        <taxon>Gammaproteobacteria</taxon>
        <taxon>Enterobacterales</taxon>
        <taxon>Yersiniaceae</taxon>
        <taxon>Serratia</taxon>
    </lineage>
</organism>
<feature type="chain" id="PRO_5044623510" evidence="1">
    <location>
        <begin position="18"/>
        <end position="156"/>
    </location>
</feature>
<dbReference type="EMBL" id="LJEX02000141">
    <property type="protein sequence ID" value="OCO80171.1"/>
    <property type="molecule type" value="Genomic_DNA"/>
</dbReference>
<dbReference type="SUPFAM" id="SSF49401">
    <property type="entry name" value="Bacterial adhesins"/>
    <property type="match status" value="1"/>
</dbReference>
<dbReference type="InterPro" id="IPR008966">
    <property type="entry name" value="Adhesion_dom_sf"/>
</dbReference>
<feature type="signal peptide" evidence="1">
    <location>
        <begin position="1"/>
        <end position="17"/>
    </location>
</feature>
<feature type="domain" description="Fimbrial-type adhesion" evidence="2">
    <location>
        <begin position="22"/>
        <end position="156"/>
    </location>
</feature>
<dbReference type="InterPro" id="IPR036937">
    <property type="entry name" value="Adhesion_dom_fimbrial_sf"/>
</dbReference>
<dbReference type="EMBL" id="QJQB01000422">
    <property type="protein sequence ID" value="PYA63565.1"/>
    <property type="molecule type" value="Genomic_DNA"/>
</dbReference>
<keyword evidence="6" id="KW-1185">Reference proteome</keyword>
<gene>
    <name evidence="3" type="ORF">AN695_0225435</name>
    <name evidence="4" type="ORF">DMW51_18475</name>
</gene>
<proteinExistence type="predicted"/>
<dbReference type="Proteomes" id="UP000050489">
    <property type="component" value="Unassembled WGS sequence"/>
</dbReference>
<name>A0A5P6H365_SERMA</name>
<protein>
    <submittedName>
        <fullName evidence="4">Exotoxin</fullName>
    </submittedName>
</protein>
<accession>A0A5P6H365</accession>
<dbReference type="InterPro" id="IPR050263">
    <property type="entry name" value="Bact_Fimbrial_Adh_Pro"/>
</dbReference>
<reference evidence="3" key="2">
    <citation type="journal article" date="2017" name="PLoS ONE">
        <title>Genomic and phenotypic characterisation of fluoroquinolone resistance mechanisms in Enterobacteriaceae in Durban, South Africa.</title>
        <authorList>
            <person name="Osei Sekyere J."/>
            <person name="Amoako D.G."/>
        </authorList>
    </citation>
    <scope>NUCLEOTIDE SEQUENCE</scope>
    <source>
        <strain evidence="3">945174350</strain>
    </source>
</reference>
<dbReference type="AlphaFoldDB" id="A0A5P6H365"/>